<evidence type="ECO:0000313" key="1">
    <source>
        <dbReference type="EMBL" id="KAE9129361.1"/>
    </source>
</evidence>
<gene>
    <name evidence="1" type="ORF">PF010_g4225</name>
</gene>
<evidence type="ECO:0000313" key="2">
    <source>
        <dbReference type="Proteomes" id="UP000488956"/>
    </source>
</evidence>
<dbReference type="AlphaFoldDB" id="A0A6G0LSS8"/>
<dbReference type="Proteomes" id="UP000488956">
    <property type="component" value="Unassembled WGS sequence"/>
</dbReference>
<dbReference type="EMBL" id="QXFX01000143">
    <property type="protein sequence ID" value="KAE9129361.1"/>
    <property type="molecule type" value="Genomic_DNA"/>
</dbReference>
<comment type="caution">
    <text evidence="1">The sequence shown here is derived from an EMBL/GenBank/DDBJ whole genome shotgun (WGS) entry which is preliminary data.</text>
</comment>
<name>A0A6G0LSS8_9STRA</name>
<organism evidence="1 2">
    <name type="scientific">Phytophthora fragariae</name>
    <dbReference type="NCBI Taxonomy" id="53985"/>
    <lineage>
        <taxon>Eukaryota</taxon>
        <taxon>Sar</taxon>
        <taxon>Stramenopiles</taxon>
        <taxon>Oomycota</taxon>
        <taxon>Peronosporomycetes</taxon>
        <taxon>Peronosporales</taxon>
        <taxon>Peronosporaceae</taxon>
        <taxon>Phytophthora</taxon>
    </lineage>
</organism>
<dbReference type="PANTHER" id="PTHR37066:SF1">
    <property type="entry name" value="LNS2_PITP DOMAIN-CONTAINING PROTEIN"/>
    <property type="match status" value="1"/>
</dbReference>
<reference evidence="1 2" key="1">
    <citation type="submission" date="2018-09" db="EMBL/GenBank/DDBJ databases">
        <title>Genomic investigation of the strawberry pathogen Phytophthora fragariae indicates pathogenicity is determined by transcriptional variation in three key races.</title>
        <authorList>
            <person name="Adams T.M."/>
            <person name="Armitage A.D."/>
            <person name="Sobczyk M.K."/>
            <person name="Bates H.J."/>
            <person name="Dunwell J.M."/>
            <person name="Nellist C.F."/>
            <person name="Harrison R.J."/>
        </authorList>
    </citation>
    <scope>NUCLEOTIDE SEQUENCE [LARGE SCALE GENOMIC DNA]</scope>
    <source>
        <strain evidence="1 2">ONT-3</strain>
    </source>
</reference>
<evidence type="ECO:0008006" key="3">
    <source>
        <dbReference type="Google" id="ProtNLM"/>
    </source>
</evidence>
<dbReference type="PANTHER" id="PTHR37066">
    <property type="entry name" value="HELICASE-ASSOCIATED"/>
    <property type="match status" value="1"/>
</dbReference>
<accession>A0A6G0LSS8</accession>
<proteinExistence type="predicted"/>
<sequence length="155" mass="17892">MEEELEKLDFVYDVYQFRWDRIVLPALQEFYRVHGHTDVPESFVVPSGDEAWPKLTWGYRLGNIVGIIRRREVYSTQVAMSKEELDRMAFAMTFQSLNEFCINASIILCFDEITTTSTRRSAFRILRIPHSRRQAAAAAVGKVVGPLQPDRCSKS</sequence>
<protein>
    <recommendedName>
        <fullName evidence="3">Helicase-associated domain-containing protein</fullName>
    </recommendedName>
</protein>